<gene>
    <name evidence="2" type="ORF">CSCA_3875</name>
</gene>
<dbReference type="KEGG" id="csq:CSCA_3875"/>
<dbReference type="AlphaFoldDB" id="A0A0E3M9D9"/>
<reference evidence="2 3" key="1">
    <citation type="journal article" date="2015" name="J. Biotechnol.">
        <title>Complete genome sequence of a malodorant-producing acetogen, Clostridium scatologenes ATCC 25775(T).</title>
        <authorList>
            <person name="Zhu Z."/>
            <person name="Guo T."/>
            <person name="Zheng H."/>
            <person name="Song T."/>
            <person name="Ouyang P."/>
            <person name="Xie J."/>
        </authorList>
    </citation>
    <scope>NUCLEOTIDE SEQUENCE [LARGE SCALE GENOMIC DNA]</scope>
    <source>
        <strain evidence="2 3">ATCC 25775</strain>
    </source>
</reference>
<accession>A0A0E3M9D9</accession>
<dbReference type="HOGENOM" id="CLU_113258_0_0_9"/>
<keyword evidence="3" id="KW-1185">Reference proteome</keyword>
<dbReference type="EMBL" id="CP009933">
    <property type="protein sequence ID" value="AKA71000.1"/>
    <property type="molecule type" value="Genomic_DNA"/>
</dbReference>
<protein>
    <submittedName>
        <fullName evidence="2">Uncharacterized protein</fullName>
    </submittedName>
</protein>
<evidence type="ECO:0000313" key="3">
    <source>
        <dbReference type="Proteomes" id="UP000033115"/>
    </source>
</evidence>
<organism evidence="2 3">
    <name type="scientific">Clostridium scatologenes</name>
    <dbReference type="NCBI Taxonomy" id="1548"/>
    <lineage>
        <taxon>Bacteria</taxon>
        <taxon>Bacillati</taxon>
        <taxon>Bacillota</taxon>
        <taxon>Clostridia</taxon>
        <taxon>Eubacteriales</taxon>
        <taxon>Clostridiaceae</taxon>
        <taxon>Clostridium</taxon>
    </lineage>
</organism>
<keyword evidence="1" id="KW-1133">Transmembrane helix</keyword>
<keyword evidence="1" id="KW-0812">Transmembrane</keyword>
<feature type="transmembrane region" description="Helical" evidence="1">
    <location>
        <begin position="20"/>
        <end position="48"/>
    </location>
</feature>
<dbReference type="STRING" id="1548.CSCA_3875"/>
<evidence type="ECO:0000313" key="2">
    <source>
        <dbReference type="EMBL" id="AKA71000.1"/>
    </source>
</evidence>
<name>A0A0E3M9D9_CLOSL</name>
<dbReference type="Proteomes" id="UP000033115">
    <property type="component" value="Chromosome"/>
</dbReference>
<proteinExistence type="predicted"/>
<keyword evidence="1" id="KW-0472">Membrane</keyword>
<sequence length="164" mass="19229">MNNYKQLVTTYKTVQYKSLSSVTVVGLILALIMVVTYQMIPAVVLVVVSFGTAYFKRYLYVEYEYEFNKQEISIHKIIGKVKRKKCINFNVKDIEILAVQNSKHLNSINNLPKKKMKLYPSTSRELIYSAVLKHNEERIQVRFVPDNKFIDLCYKHNPNCVRKN</sequence>
<dbReference type="RefSeq" id="WP_029159175.1">
    <property type="nucleotide sequence ID" value="NZ_CP009933.1"/>
</dbReference>
<evidence type="ECO:0000256" key="1">
    <source>
        <dbReference type="SAM" id="Phobius"/>
    </source>
</evidence>